<sequence length="148" mass="16997">MIIQDYKENSFKIHCRACLSRIRNFSDEEGYPILIKLNLVRALSEYIGNSGGNQNEEDFEVWCGLLSIRGFFNDLSNGRKQSNNKPALNPQPQFIPESEEQIEEVGGLEEIESNLFNNGWDLIGKVKEAKVAIFKYFKDKSNGIRWGF</sequence>
<dbReference type="EMBL" id="SNRW01031621">
    <property type="protein sequence ID" value="KAA6357306.1"/>
    <property type="molecule type" value="Genomic_DNA"/>
</dbReference>
<proteinExistence type="predicted"/>
<evidence type="ECO:0000313" key="2">
    <source>
        <dbReference type="Proteomes" id="UP000324800"/>
    </source>
</evidence>
<name>A0A5J4TFN9_9EUKA</name>
<gene>
    <name evidence="1" type="ORF">EZS28_047167</name>
</gene>
<comment type="caution">
    <text evidence="1">The sequence shown here is derived from an EMBL/GenBank/DDBJ whole genome shotgun (WGS) entry which is preliminary data.</text>
</comment>
<reference evidence="1 2" key="1">
    <citation type="submission" date="2019-03" db="EMBL/GenBank/DDBJ databases">
        <title>Single cell metagenomics reveals metabolic interactions within the superorganism composed of flagellate Streblomastix strix and complex community of Bacteroidetes bacteria on its surface.</title>
        <authorList>
            <person name="Treitli S.C."/>
            <person name="Kolisko M."/>
            <person name="Husnik F."/>
            <person name="Keeling P."/>
            <person name="Hampl V."/>
        </authorList>
    </citation>
    <scope>NUCLEOTIDE SEQUENCE [LARGE SCALE GENOMIC DNA]</scope>
    <source>
        <strain evidence="1">ST1C</strain>
    </source>
</reference>
<accession>A0A5J4TFN9</accession>
<organism evidence="1 2">
    <name type="scientific">Streblomastix strix</name>
    <dbReference type="NCBI Taxonomy" id="222440"/>
    <lineage>
        <taxon>Eukaryota</taxon>
        <taxon>Metamonada</taxon>
        <taxon>Preaxostyla</taxon>
        <taxon>Oxymonadida</taxon>
        <taxon>Streblomastigidae</taxon>
        <taxon>Streblomastix</taxon>
    </lineage>
</organism>
<dbReference type="AlphaFoldDB" id="A0A5J4TFN9"/>
<protein>
    <submittedName>
        <fullName evidence="1">Uncharacterized protein</fullName>
    </submittedName>
</protein>
<dbReference type="Proteomes" id="UP000324800">
    <property type="component" value="Unassembled WGS sequence"/>
</dbReference>
<evidence type="ECO:0000313" key="1">
    <source>
        <dbReference type="EMBL" id="KAA6357306.1"/>
    </source>
</evidence>